<evidence type="ECO:0000256" key="4">
    <source>
        <dbReference type="ARBA" id="ARBA00022832"/>
    </source>
</evidence>
<dbReference type="EC" id="6.2.1.3" evidence="14"/>
<dbReference type="Pfam" id="PF00501">
    <property type="entry name" value="AMP-binding"/>
    <property type="match status" value="3"/>
</dbReference>
<feature type="domain" description="AMP-dependent synthetase/ligase" evidence="16">
    <location>
        <begin position="117"/>
        <end position="193"/>
    </location>
</feature>
<keyword evidence="2 14" id="KW-0436">Ligase</keyword>
<dbReference type="CDD" id="cd05927">
    <property type="entry name" value="LC-FACS_euk"/>
    <property type="match status" value="1"/>
</dbReference>
<evidence type="ECO:0000256" key="5">
    <source>
        <dbReference type="ARBA" id="ARBA00022840"/>
    </source>
</evidence>
<keyword evidence="6 14" id="KW-0443">Lipid metabolism</keyword>
<evidence type="ECO:0000256" key="13">
    <source>
        <dbReference type="ARBA" id="ARBA00049139"/>
    </source>
</evidence>
<evidence type="ECO:0000313" key="17">
    <source>
        <dbReference type="EMBL" id="KAI2668656.1"/>
    </source>
</evidence>
<dbReference type="EMBL" id="JACTAM010000001">
    <property type="protein sequence ID" value="KAI2668656.1"/>
    <property type="molecule type" value="Genomic_DNA"/>
</dbReference>
<dbReference type="PANTHER" id="PTHR43272">
    <property type="entry name" value="LONG-CHAIN-FATTY-ACID--COA LIGASE"/>
    <property type="match status" value="1"/>
</dbReference>
<protein>
    <recommendedName>
        <fullName evidence="14">Long-chain-fatty-acid--CoA ligase</fullName>
        <ecNumber evidence="14">6.2.1.3</ecNumber>
    </recommendedName>
</protein>
<evidence type="ECO:0000313" key="18">
    <source>
        <dbReference type="Proteomes" id="UP000830375"/>
    </source>
</evidence>
<keyword evidence="4 14" id="KW-0276">Fatty acid metabolism</keyword>
<evidence type="ECO:0000256" key="8">
    <source>
        <dbReference type="ARBA" id="ARBA00024484"/>
    </source>
</evidence>
<dbReference type="InterPro" id="IPR045311">
    <property type="entry name" value="LC-FACS_euk"/>
</dbReference>
<keyword evidence="15" id="KW-0472">Membrane</keyword>
<evidence type="ECO:0000256" key="12">
    <source>
        <dbReference type="ARBA" id="ARBA00024565"/>
    </source>
</evidence>
<reference evidence="17 18" key="1">
    <citation type="submission" date="2022-01" db="EMBL/GenBank/DDBJ databases">
        <title>A high-quality chromosome-level genome assembly of rohu carp, Labeo rohita.</title>
        <authorList>
            <person name="Arick M.A. II"/>
            <person name="Hsu C.-Y."/>
            <person name="Magbanua Z."/>
            <person name="Pechanova O."/>
            <person name="Grover C."/>
            <person name="Miller E."/>
            <person name="Thrash A."/>
            <person name="Ezzel L."/>
            <person name="Alam S."/>
            <person name="Benzie J."/>
            <person name="Hamilton M."/>
            <person name="Karsi A."/>
            <person name="Lawrence M.L."/>
            <person name="Peterson D.G."/>
        </authorList>
    </citation>
    <scope>NUCLEOTIDE SEQUENCE [LARGE SCALE GENOMIC DNA]</scope>
    <source>
        <strain evidence="18">BAU-BD-2019</strain>
        <tissue evidence="17">Blood</tissue>
    </source>
</reference>
<organism evidence="17 18">
    <name type="scientific">Labeo rohita</name>
    <name type="common">Indian major carp</name>
    <name type="synonym">Cyprinus rohita</name>
    <dbReference type="NCBI Taxonomy" id="84645"/>
    <lineage>
        <taxon>Eukaryota</taxon>
        <taxon>Metazoa</taxon>
        <taxon>Chordata</taxon>
        <taxon>Craniata</taxon>
        <taxon>Vertebrata</taxon>
        <taxon>Euteleostomi</taxon>
        <taxon>Actinopterygii</taxon>
        <taxon>Neopterygii</taxon>
        <taxon>Teleostei</taxon>
        <taxon>Ostariophysi</taxon>
        <taxon>Cypriniformes</taxon>
        <taxon>Cyprinidae</taxon>
        <taxon>Labeoninae</taxon>
        <taxon>Labeonini</taxon>
        <taxon>Labeo</taxon>
    </lineage>
</organism>
<dbReference type="InterPro" id="IPR000873">
    <property type="entry name" value="AMP-dep_synth/lig_dom"/>
</dbReference>
<keyword evidence="15" id="KW-0812">Transmembrane</keyword>
<evidence type="ECO:0000256" key="14">
    <source>
        <dbReference type="RuleBase" id="RU369030"/>
    </source>
</evidence>
<comment type="function">
    <text evidence="14">Catalyzes the conversion of long-chain fatty acids to their active form acyl-CoAs for both synthesis of cellular lipids, and degradation via beta-oxidation.</text>
</comment>
<name>A0ABQ8N1F0_LABRO</name>
<dbReference type="GO" id="GO:0016874">
    <property type="term" value="F:ligase activity"/>
    <property type="evidence" value="ECO:0007669"/>
    <property type="project" value="UniProtKB-KW"/>
</dbReference>
<dbReference type="Gene3D" id="3.40.50.12780">
    <property type="entry name" value="N-terminal domain of ligase-like"/>
    <property type="match status" value="2"/>
</dbReference>
<evidence type="ECO:0000256" key="6">
    <source>
        <dbReference type="ARBA" id="ARBA00023098"/>
    </source>
</evidence>
<evidence type="ECO:0000256" key="9">
    <source>
        <dbReference type="ARBA" id="ARBA00024495"/>
    </source>
</evidence>
<dbReference type="InterPro" id="IPR020845">
    <property type="entry name" value="AMP-binding_CS"/>
</dbReference>
<keyword evidence="5 14" id="KW-0067">ATP-binding</keyword>
<keyword evidence="3 14" id="KW-0547">Nucleotide-binding</keyword>
<dbReference type="SUPFAM" id="SSF56801">
    <property type="entry name" value="Acetyl-CoA synthetase-like"/>
    <property type="match status" value="2"/>
</dbReference>
<gene>
    <name evidence="17" type="ORF">H4Q32_005421</name>
</gene>
<accession>A0ABQ8N1F0</accession>
<evidence type="ECO:0000259" key="16">
    <source>
        <dbReference type="Pfam" id="PF00501"/>
    </source>
</evidence>
<feature type="domain" description="AMP-dependent synthetase/ligase" evidence="16">
    <location>
        <begin position="384"/>
        <end position="593"/>
    </location>
</feature>
<sequence>MQAQDLIRHLRIPELDDLRQYVRTLPTNTLMGMGAFAAITTYWFATRPKALKPPCDLAMQSVEVQGSGYARRSILQDSDTYMAYYYKDAQTMYEFFLRGLRVSNNGPCLGSRKPGKPYKWLSYKEVADRAEFAGSALLHRGHSQTGDKYIGIFAQNRPEWTISELACYTYSLVAVPLYDTLGTEAISYIIDKSIYPIADLDRWSWGGGGFQRSSDSAQLTANTEPGHLHVQQAIRGQSKFPTISTVICDIADKARLILDCVSGRKHSVTTIVIMEKFDSELTVQAQQKGIEVLSLKELEAIGKANYKTPIPPKPEDLALICFTSGTTGNPKGAMLTHGNVVSNCSAFIKVTEGLLKTNPQDVLISFLPLAHMFERVVEVHCMLNQTDIHISYLPLAHMFERVVEGVLLVHGARIGYFQGDIRLLMDDLKTLKPTIFPVVPRLLNRMFDKIFGQANTPLKRWLLDFATSRKEAELKSGVVRKDSMWDKLIFSKVQSSLGGRVRLMITGAAPVSPTVLTFLRAALGCQFYEGYGQTECTAGCTMSLPGDWTAGHVGAPLPCNFVKLVDVAEMNYFAANGEGEVCVKGPNVFQGYLKDPERTSEAIDKDGWLHTGDVGKWLPNGTLKIIDRKKHIFKLAQGEYIAPEKIENIYIRSDPVAQVFVHGDSLQACLVGIVVPDPDFLPGWAKKRGIEGSYTEMCKNKELKNAILEDIIRLGKEAGLKSFEQVRDITLHMEMFSVQNGLLTPTLKAKRAELRNHFRQQIDQLYAKIKM</sequence>
<feature type="domain" description="AMP-dependent synthetase/ligase" evidence="16">
    <location>
        <begin position="244"/>
        <end position="383"/>
    </location>
</feature>
<comment type="caution">
    <text evidence="17">The sequence shown here is derived from an EMBL/GenBank/DDBJ whole genome shotgun (WGS) entry which is preliminary data.</text>
</comment>
<keyword evidence="15" id="KW-1133">Transmembrane helix</keyword>
<evidence type="ECO:0000256" key="11">
    <source>
        <dbReference type="ARBA" id="ARBA00024548"/>
    </source>
</evidence>
<evidence type="ECO:0000256" key="10">
    <source>
        <dbReference type="ARBA" id="ARBA00024532"/>
    </source>
</evidence>
<feature type="transmembrane region" description="Helical" evidence="15">
    <location>
        <begin position="21"/>
        <end position="45"/>
    </location>
</feature>
<evidence type="ECO:0000256" key="1">
    <source>
        <dbReference type="ARBA" id="ARBA00006432"/>
    </source>
</evidence>
<comment type="catalytic activity">
    <reaction evidence="10">
        <text>15-hydroxy-(5Z,8Z,11Z,13E)-eicosatetraenoate + ATP + CoA = 15-hydroxy-(5Z,8Z,11Z,13E)-eicosatetraenoyl-CoA + AMP + diphosphate</text>
        <dbReference type="Rhea" id="RHEA:52116"/>
        <dbReference type="ChEBI" id="CHEBI:30616"/>
        <dbReference type="ChEBI" id="CHEBI:33019"/>
        <dbReference type="ChEBI" id="CHEBI:57287"/>
        <dbReference type="ChEBI" id="CHEBI:78832"/>
        <dbReference type="ChEBI" id="CHEBI:136409"/>
        <dbReference type="ChEBI" id="CHEBI:456215"/>
    </reaction>
    <physiologicalReaction direction="left-to-right" evidence="10">
        <dbReference type="Rhea" id="RHEA:52117"/>
    </physiologicalReaction>
</comment>
<dbReference type="PROSITE" id="PS00455">
    <property type="entry name" value="AMP_BINDING"/>
    <property type="match status" value="1"/>
</dbReference>
<dbReference type="Proteomes" id="UP000830375">
    <property type="component" value="Unassembled WGS sequence"/>
</dbReference>
<evidence type="ECO:0000256" key="15">
    <source>
        <dbReference type="SAM" id="Phobius"/>
    </source>
</evidence>
<comment type="similarity">
    <text evidence="1 14">Belongs to the ATP-dependent AMP-binding enzyme family.</text>
</comment>
<comment type="catalytic activity">
    <reaction evidence="11">
        <text>(5Z,8Z,11Z,14Z)-eicosatetraenoate + ATP + CoA = (5Z,8Z,11Z,14Z)-eicosatetraenoyl-CoA + AMP + diphosphate</text>
        <dbReference type="Rhea" id="RHEA:19713"/>
        <dbReference type="ChEBI" id="CHEBI:30616"/>
        <dbReference type="ChEBI" id="CHEBI:32395"/>
        <dbReference type="ChEBI" id="CHEBI:33019"/>
        <dbReference type="ChEBI" id="CHEBI:57287"/>
        <dbReference type="ChEBI" id="CHEBI:57368"/>
        <dbReference type="ChEBI" id="CHEBI:456215"/>
        <dbReference type="EC" id="6.2.1.15"/>
    </reaction>
    <physiologicalReaction direction="left-to-right" evidence="11">
        <dbReference type="Rhea" id="RHEA:19714"/>
    </physiologicalReaction>
</comment>
<dbReference type="PANTHER" id="PTHR43272:SF28">
    <property type="entry name" value="LONG-CHAIN-FATTY-ACID--COA LIGASE 1"/>
    <property type="match status" value="1"/>
</dbReference>
<comment type="catalytic activity">
    <reaction evidence="12">
        <text>(E)-hexadec-2-enoate + ATP + CoA = (2E)-hexadecenoyl-CoA + AMP + diphosphate</text>
        <dbReference type="Rhea" id="RHEA:36139"/>
        <dbReference type="ChEBI" id="CHEBI:30616"/>
        <dbReference type="ChEBI" id="CHEBI:33019"/>
        <dbReference type="ChEBI" id="CHEBI:57287"/>
        <dbReference type="ChEBI" id="CHEBI:61526"/>
        <dbReference type="ChEBI" id="CHEBI:72745"/>
        <dbReference type="ChEBI" id="CHEBI:456215"/>
    </reaction>
    <physiologicalReaction direction="left-to-right" evidence="12">
        <dbReference type="Rhea" id="RHEA:36140"/>
    </physiologicalReaction>
</comment>
<dbReference type="InterPro" id="IPR042099">
    <property type="entry name" value="ANL_N_sf"/>
</dbReference>
<proteinExistence type="inferred from homology"/>
<comment type="catalytic activity">
    <reaction evidence="13">
        <text>hexadecanoate + ATP + CoA = hexadecanoyl-CoA + AMP + diphosphate</text>
        <dbReference type="Rhea" id="RHEA:30751"/>
        <dbReference type="ChEBI" id="CHEBI:7896"/>
        <dbReference type="ChEBI" id="CHEBI:30616"/>
        <dbReference type="ChEBI" id="CHEBI:33019"/>
        <dbReference type="ChEBI" id="CHEBI:57287"/>
        <dbReference type="ChEBI" id="CHEBI:57379"/>
        <dbReference type="ChEBI" id="CHEBI:456215"/>
    </reaction>
    <physiologicalReaction direction="left-to-right" evidence="13">
        <dbReference type="Rhea" id="RHEA:30752"/>
    </physiologicalReaction>
</comment>
<comment type="catalytic activity">
    <reaction evidence="9">
        <text>12-hydroxy-(5Z,8Z,10E,14Z)-eicosatetraenoate + ATP + CoA = 12-hydroxy-(5Z,8Z,10E,14Z)-eicosatetraenoyl-CoA + AMP + diphosphate</text>
        <dbReference type="Rhea" id="RHEA:52112"/>
        <dbReference type="ChEBI" id="CHEBI:30616"/>
        <dbReference type="ChEBI" id="CHEBI:33019"/>
        <dbReference type="ChEBI" id="CHEBI:57287"/>
        <dbReference type="ChEBI" id="CHEBI:90718"/>
        <dbReference type="ChEBI" id="CHEBI:136408"/>
        <dbReference type="ChEBI" id="CHEBI:456215"/>
    </reaction>
    <physiologicalReaction direction="left-to-right" evidence="9">
        <dbReference type="Rhea" id="RHEA:52113"/>
    </physiologicalReaction>
</comment>
<comment type="catalytic activity">
    <reaction evidence="7">
        <text>5-hydroxy-(6E,8Z,11Z,14Z)-eicosatetraenoate + ATP + CoA = 5-hydroxy-(6E,8Z,11Z,14Z)-eicosatetraenoyl-CoA + AMP + diphosphate</text>
        <dbReference type="Rhea" id="RHEA:52108"/>
        <dbReference type="ChEBI" id="CHEBI:30616"/>
        <dbReference type="ChEBI" id="CHEBI:33019"/>
        <dbReference type="ChEBI" id="CHEBI:57287"/>
        <dbReference type="ChEBI" id="CHEBI:65341"/>
        <dbReference type="ChEBI" id="CHEBI:136407"/>
        <dbReference type="ChEBI" id="CHEBI:456215"/>
    </reaction>
    <physiologicalReaction direction="left-to-right" evidence="7">
        <dbReference type="Rhea" id="RHEA:52109"/>
    </physiologicalReaction>
</comment>
<keyword evidence="18" id="KW-1185">Reference proteome</keyword>
<comment type="catalytic activity">
    <reaction evidence="8">
        <text>a long-chain fatty acid + ATP + CoA = a long-chain fatty acyl-CoA + AMP + diphosphate</text>
        <dbReference type="Rhea" id="RHEA:15421"/>
        <dbReference type="ChEBI" id="CHEBI:30616"/>
        <dbReference type="ChEBI" id="CHEBI:33019"/>
        <dbReference type="ChEBI" id="CHEBI:57287"/>
        <dbReference type="ChEBI" id="CHEBI:57560"/>
        <dbReference type="ChEBI" id="CHEBI:83139"/>
        <dbReference type="ChEBI" id="CHEBI:456215"/>
        <dbReference type="EC" id="6.2.1.3"/>
    </reaction>
    <physiologicalReaction direction="left-to-right" evidence="8">
        <dbReference type="Rhea" id="RHEA:15422"/>
    </physiologicalReaction>
</comment>
<evidence type="ECO:0000256" key="3">
    <source>
        <dbReference type="ARBA" id="ARBA00022741"/>
    </source>
</evidence>
<evidence type="ECO:0000256" key="2">
    <source>
        <dbReference type="ARBA" id="ARBA00022598"/>
    </source>
</evidence>
<evidence type="ECO:0000256" key="7">
    <source>
        <dbReference type="ARBA" id="ARBA00024469"/>
    </source>
</evidence>